<comment type="function">
    <text evidence="5 7">Removes the formyl group from the N-terminal Met of newly synthesized proteins.</text>
</comment>
<dbReference type="GO" id="GO:0006412">
    <property type="term" value="P:translation"/>
    <property type="evidence" value="ECO:0007669"/>
    <property type="project" value="UniProtKB-KW"/>
</dbReference>
<dbReference type="FunFam" id="3.90.45.10:FF:000003">
    <property type="entry name" value="Peptide deformylase"/>
    <property type="match status" value="1"/>
</dbReference>
<dbReference type="PANTHER" id="PTHR10458:SF2">
    <property type="entry name" value="PEPTIDE DEFORMYLASE, MITOCHONDRIAL"/>
    <property type="match status" value="1"/>
</dbReference>
<organism evidence="8 9">
    <name type="scientific">Heterotrigona itama</name>
    <dbReference type="NCBI Taxonomy" id="395501"/>
    <lineage>
        <taxon>Eukaryota</taxon>
        <taxon>Metazoa</taxon>
        <taxon>Ecdysozoa</taxon>
        <taxon>Arthropoda</taxon>
        <taxon>Hexapoda</taxon>
        <taxon>Insecta</taxon>
        <taxon>Pterygota</taxon>
        <taxon>Neoptera</taxon>
        <taxon>Endopterygota</taxon>
        <taxon>Hymenoptera</taxon>
        <taxon>Apocrita</taxon>
        <taxon>Aculeata</taxon>
        <taxon>Apoidea</taxon>
        <taxon>Anthophila</taxon>
        <taxon>Apidae</taxon>
        <taxon>Heterotrigona</taxon>
    </lineage>
</organism>
<dbReference type="Gene3D" id="3.90.45.10">
    <property type="entry name" value="Peptide deformylase"/>
    <property type="match status" value="1"/>
</dbReference>
<evidence type="ECO:0000256" key="2">
    <source>
        <dbReference type="ARBA" id="ARBA00022723"/>
    </source>
</evidence>
<reference evidence="8" key="1">
    <citation type="submission" date="2020-07" db="EMBL/GenBank/DDBJ databases">
        <authorList>
            <person name="Nazaruddin N."/>
        </authorList>
    </citation>
    <scope>NUCLEOTIDE SEQUENCE</scope>
</reference>
<evidence type="ECO:0000313" key="8">
    <source>
        <dbReference type="EMBL" id="CAD1479164.1"/>
    </source>
</evidence>
<dbReference type="AlphaFoldDB" id="A0A6V7HF20"/>
<gene>
    <name evidence="8" type="ORF">MHI_LOCUS844171</name>
</gene>
<accession>A0A6V7HF20</accession>
<evidence type="ECO:0000256" key="6">
    <source>
        <dbReference type="ARBA" id="ARBA00048875"/>
    </source>
</evidence>
<dbReference type="GO" id="GO:0042586">
    <property type="term" value="F:peptide deformylase activity"/>
    <property type="evidence" value="ECO:0007669"/>
    <property type="project" value="UniProtKB-EC"/>
</dbReference>
<evidence type="ECO:0000256" key="3">
    <source>
        <dbReference type="ARBA" id="ARBA00022801"/>
    </source>
</evidence>
<protein>
    <recommendedName>
        <fullName evidence="7">Peptide deformylase</fullName>
        <ecNumber evidence="7">3.5.1.88</ecNumber>
    </recommendedName>
</protein>
<dbReference type="PRINTS" id="PR01576">
    <property type="entry name" value="PDEFORMYLASE"/>
</dbReference>
<evidence type="ECO:0000256" key="4">
    <source>
        <dbReference type="ARBA" id="ARBA00022917"/>
    </source>
</evidence>
<sequence length="235" mass="27556">MFKYSNLFGGCAKIIQKSNARFISFRSIKKLYSMYFNKTIETAKPPYDFICQVGNPILRQKASLIDIKEIQTVEFQKTLDHLYKVLRESDTVGLAAPQIGLAWQVFVIELTEETLKDVHPTIRLHCQIEPQPLTYFINPEMEVTNSEELIFHETCGSIEYFHAEVARPKEIQIKALDRFGKSFCWKAEGWLARIAHHEMDHLKGLLYTDRMFPLTFEYNNWDKKNNIDEEKNIIK</sequence>
<dbReference type="NCBIfam" id="NF001159">
    <property type="entry name" value="PRK00150.1-3"/>
    <property type="match status" value="1"/>
</dbReference>
<name>A0A6V7HF20_9HYME</name>
<dbReference type="HAMAP" id="MF_00163">
    <property type="entry name" value="Pep_deformylase"/>
    <property type="match status" value="1"/>
</dbReference>
<evidence type="ECO:0000256" key="5">
    <source>
        <dbReference type="ARBA" id="ARBA00037114"/>
    </source>
</evidence>
<comment type="catalytic activity">
    <reaction evidence="6 7">
        <text>N-terminal N-formyl-L-methionyl-[peptide] + H2O = N-terminal L-methionyl-[peptide] + formate</text>
        <dbReference type="Rhea" id="RHEA:24420"/>
        <dbReference type="Rhea" id="RHEA-COMP:10639"/>
        <dbReference type="Rhea" id="RHEA-COMP:10640"/>
        <dbReference type="ChEBI" id="CHEBI:15377"/>
        <dbReference type="ChEBI" id="CHEBI:15740"/>
        <dbReference type="ChEBI" id="CHEBI:49298"/>
        <dbReference type="ChEBI" id="CHEBI:64731"/>
        <dbReference type="EC" id="3.5.1.88"/>
    </reaction>
</comment>
<keyword evidence="2 7" id="KW-0479">Metal-binding</keyword>
<dbReference type="CDD" id="cd00487">
    <property type="entry name" value="Pep_deformylase"/>
    <property type="match status" value="1"/>
</dbReference>
<keyword evidence="4 7" id="KW-0648">Protein biosynthesis</keyword>
<dbReference type="SUPFAM" id="SSF56420">
    <property type="entry name" value="Peptide deformylase"/>
    <property type="match status" value="1"/>
</dbReference>
<dbReference type="Proteomes" id="UP000752696">
    <property type="component" value="Unassembled WGS sequence"/>
</dbReference>
<dbReference type="OrthoDB" id="276063at2759"/>
<evidence type="ECO:0000313" key="9">
    <source>
        <dbReference type="Proteomes" id="UP000752696"/>
    </source>
</evidence>
<keyword evidence="9" id="KW-1185">Reference proteome</keyword>
<dbReference type="EC" id="3.5.1.88" evidence="7"/>
<dbReference type="InterPro" id="IPR036821">
    <property type="entry name" value="Peptide_deformylase_sf"/>
</dbReference>
<keyword evidence="3 7" id="KW-0378">Hydrolase</keyword>
<dbReference type="InterPro" id="IPR023635">
    <property type="entry name" value="Peptide_deformylase"/>
</dbReference>
<proteinExistence type="inferred from homology"/>
<dbReference type="PIRSF" id="PIRSF004749">
    <property type="entry name" value="Pep_def"/>
    <property type="match status" value="1"/>
</dbReference>
<evidence type="ECO:0000256" key="1">
    <source>
        <dbReference type="ARBA" id="ARBA00010759"/>
    </source>
</evidence>
<evidence type="ECO:0000256" key="7">
    <source>
        <dbReference type="RuleBase" id="RU362111"/>
    </source>
</evidence>
<dbReference type="PANTHER" id="PTHR10458">
    <property type="entry name" value="PEPTIDE DEFORMYLASE"/>
    <property type="match status" value="1"/>
</dbReference>
<dbReference type="GO" id="GO:0046872">
    <property type="term" value="F:metal ion binding"/>
    <property type="evidence" value="ECO:0007669"/>
    <property type="project" value="UniProtKB-KW"/>
</dbReference>
<dbReference type="Pfam" id="PF01327">
    <property type="entry name" value="Pep_deformylase"/>
    <property type="match status" value="1"/>
</dbReference>
<dbReference type="GO" id="GO:0005739">
    <property type="term" value="C:mitochondrion"/>
    <property type="evidence" value="ECO:0007669"/>
    <property type="project" value="UniProtKB-ARBA"/>
</dbReference>
<comment type="caution">
    <text evidence="8">The sequence shown here is derived from an EMBL/GenBank/DDBJ whole genome shotgun (WGS) entry which is preliminary data.</text>
</comment>
<dbReference type="EMBL" id="CAJDYZ010011245">
    <property type="protein sequence ID" value="CAD1479164.1"/>
    <property type="molecule type" value="Genomic_DNA"/>
</dbReference>
<comment type="similarity">
    <text evidence="1 7">Belongs to the polypeptide deformylase family.</text>
</comment>